<dbReference type="SUPFAM" id="SSF56091">
    <property type="entry name" value="DNA ligase/mRNA capping enzyme, catalytic domain"/>
    <property type="match status" value="1"/>
</dbReference>
<dbReference type="GO" id="GO:0005524">
    <property type="term" value="F:ATP binding"/>
    <property type="evidence" value="ECO:0007669"/>
    <property type="project" value="InterPro"/>
</dbReference>
<dbReference type="InterPro" id="IPR051029">
    <property type="entry name" value="mRNA_Capping_Enz/RNA_Phosphat"/>
</dbReference>
<comment type="catalytic activity">
    <reaction evidence="10">
        <text>a 5'-end diphospho-ribonucleoside in mRNA + GTP + H(+) = a 5'-end (5'-triphosphoguanosine)-ribonucleoside in mRNA + diphosphate</text>
        <dbReference type="Rhea" id="RHEA:67012"/>
        <dbReference type="Rhea" id="RHEA-COMP:17165"/>
        <dbReference type="Rhea" id="RHEA-COMP:17166"/>
        <dbReference type="ChEBI" id="CHEBI:15378"/>
        <dbReference type="ChEBI" id="CHEBI:33019"/>
        <dbReference type="ChEBI" id="CHEBI:37565"/>
        <dbReference type="ChEBI" id="CHEBI:167616"/>
        <dbReference type="ChEBI" id="CHEBI:167617"/>
        <dbReference type="EC" id="2.7.7.50"/>
    </reaction>
    <physiologicalReaction direction="left-to-right" evidence="10">
        <dbReference type="Rhea" id="RHEA:67013"/>
    </physiologicalReaction>
</comment>
<keyword evidence="3" id="KW-0507">mRNA processing</keyword>
<keyword evidence="12" id="KW-1133">Transmembrane helix</keyword>
<dbReference type="InterPro" id="IPR012340">
    <property type="entry name" value="NA-bd_OB-fold"/>
</dbReference>
<feature type="compositionally biased region" description="Acidic residues" evidence="11">
    <location>
        <begin position="226"/>
        <end position="235"/>
    </location>
</feature>
<feature type="region of interest" description="Disordered" evidence="11">
    <location>
        <begin position="406"/>
        <end position="476"/>
    </location>
</feature>
<evidence type="ECO:0000256" key="12">
    <source>
        <dbReference type="SAM" id="Phobius"/>
    </source>
</evidence>
<evidence type="ECO:0000256" key="3">
    <source>
        <dbReference type="ARBA" id="ARBA00022664"/>
    </source>
</evidence>
<keyword evidence="12" id="KW-0812">Transmembrane</keyword>
<organism evidence="15 16">
    <name type="scientific">Mortierella polycephala</name>
    <dbReference type="NCBI Taxonomy" id="41804"/>
    <lineage>
        <taxon>Eukaryota</taxon>
        <taxon>Fungi</taxon>
        <taxon>Fungi incertae sedis</taxon>
        <taxon>Mucoromycota</taxon>
        <taxon>Mortierellomycotina</taxon>
        <taxon>Mortierellomycetes</taxon>
        <taxon>Mortierellales</taxon>
        <taxon>Mortierellaceae</taxon>
        <taxon>Mortierella</taxon>
    </lineage>
</organism>
<keyword evidence="12" id="KW-0472">Membrane</keyword>
<feature type="domain" description="mRNA capping enzyme C-terminal" evidence="14">
    <location>
        <begin position="812"/>
        <end position="923"/>
    </location>
</feature>
<feature type="compositionally biased region" description="Low complexity" evidence="11">
    <location>
        <begin position="140"/>
        <end position="155"/>
    </location>
</feature>
<feature type="transmembrane region" description="Helical" evidence="12">
    <location>
        <begin position="375"/>
        <end position="396"/>
    </location>
</feature>
<feature type="compositionally biased region" description="Basic and acidic residues" evidence="11">
    <location>
        <begin position="438"/>
        <end position="457"/>
    </location>
</feature>
<comment type="subcellular location">
    <subcellularLocation>
        <location evidence="1">Nucleus</location>
    </subcellularLocation>
</comment>
<dbReference type="EMBL" id="JAAAJA010000022">
    <property type="protein sequence ID" value="KAG0266101.1"/>
    <property type="molecule type" value="Genomic_DNA"/>
</dbReference>
<evidence type="ECO:0000256" key="11">
    <source>
        <dbReference type="SAM" id="MobiDB-lite"/>
    </source>
</evidence>
<feature type="region of interest" description="Disordered" evidence="11">
    <location>
        <begin position="492"/>
        <end position="518"/>
    </location>
</feature>
<evidence type="ECO:0000256" key="10">
    <source>
        <dbReference type="ARBA" id="ARBA00044624"/>
    </source>
</evidence>
<feature type="compositionally biased region" description="Polar residues" evidence="11">
    <location>
        <begin position="413"/>
        <end position="429"/>
    </location>
</feature>
<keyword evidence="9" id="KW-0539">Nucleus</keyword>
<protein>
    <recommendedName>
        <fullName evidence="2">mRNA guanylyltransferase</fullName>
        <ecNumber evidence="2">2.7.7.50</ecNumber>
    </recommendedName>
</protein>
<keyword evidence="8" id="KW-0342">GTP-binding</keyword>
<dbReference type="OrthoDB" id="200924at2759"/>
<evidence type="ECO:0000313" key="15">
    <source>
        <dbReference type="EMBL" id="KAG0266101.1"/>
    </source>
</evidence>
<dbReference type="CDD" id="cd07895">
    <property type="entry name" value="Adenylation_mRNA_capping"/>
    <property type="match status" value="1"/>
</dbReference>
<dbReference type="Pfam" id="PF03919">
    <property type="entry name" value="mRNA_cap_C"/>
    <property type="match status" value="1"/>
</dbReference>
<dbReference type="InterPro" id="IPR013846">
    <property type="entry name" value="mRNA_cap_enzyme_C"/>
</dbReference>
<comment type="caution">
    <text evidence="15">The sequence shown here is derived from an EMBL/GenBank/DDBJ whole genome shotgun (WGS) entry which is preliminary data.</text>
</comment>
<evidence type="ECO:0000256" key="6">
    <source>
        <dbReference type="ARBA" id="ARBA00022741"/>
    </source>
</evidence>
<keyword evidence="7" id="KW-0506">mRNA capping</keyword>
<feature type="compositionally biased region" description="Polar residues" evidence="11">
    <location>
        <begin position="166"/>
        <end position="180"/>
    </location>
</feature>
<evidence type="ECO:0000256" key="2">
    <source>
        <dbReference type="ARBA" id="ARBA00012475"/>
    </source>
</evidence>
<evidence type="ECO:0000259" key="14">
    <source>
        <dbReference type="Pfam" id="PF03919"/>
    </source>
</evidence>
<dbReference type="PANTHER" id="PTHR10367">
    <property type="entry name" value="MRNA-CAPPING ENZYME"/>
    <property type="match status" value="1"/>
</dbReference>
<gene>
    <name evidence="15" type="primary">CEG1_1</name>
    <name evidence="15" type="ORF">BG011_003309</name>
</gene>
<evidence type="ECO:0000256" key="4">
    <source>
        <dbReference type="ARBA" id="ARBA00022679"/>
    </source>
</evidence>
<evidence type="ECO:0000256" key="9">
    <source>
        <dbReference type="ARBA" id="ARBA00023242"/>
    </source>
</evidence>
<accession>A0A9P6QDM7</accession>
<keyword evidence="5" id="KW-0548">Nucleotidyltransferase</keyword>
<dbReference type="Proteomes" id="UP000726737">
    <property type="component" value="Unassembled WGS sequence"/>
</dbReference>
<dbReference type="GO" id="GO:0005525">
    <property type="term" value="F:GTP binding"/>
    <property type="evidence" value="ECO:0007669"/>
    <property type="project" value="UniProtKB-KW"/>
</dbReference>
<feature type="compositionally biased region" description="Low complexity" evidence="11">
    <location>
        <begin position="194"/>
        <end position="204"/>
    </location>
</feature>
<dbReference type="GO" id="GO:0004484">
    <property type="term" value="F:mRNA guanylyltransferase activity"/>
    <property type="evidence" value="ECO:0007669"/>
    <property type="project" value="UniProtKB-EC"/>
</dbReference>
<keyword evidence="16" id="KW-1185">Reference proteome</keyword>
<keyword evidence="6" id="KW-0547">Nucleotide-binding</keyword>
<evidence type="ECO:0000256" key="1">
    <source>
        <dbReference type="ARBA" id="ARBA00004123"/>
    </source>
</evidence>
<dbReference type="InterPro" id="IPR001339">
    <property type="entry name" value="mRNA_cap_enzyme_adenylation"/>
</dbReference>
<proteinExistence type="predicted"/>
<dbReference type="Pfam" id="PF01331">
    <property type="entry name" value="mRNA_cap_enzyme"/>
    <property type="match status" value="1"/>
</dbReference>
<keyword evidence="4" id="KW-0808">Transferase</keyword>
<dbReference type="AlphaFoldDB" id="A0A9P6QDM7"/>
<feature type="domain" description="mRNA capping enzyme adenylation" evidence="13">
    <location>
        <begin position="674"/>
        <end position="809"/>
    </location>
</feature>
<sequence>MVSANKVPSTNFELQTTLVSCGADSTAKSTASKVNGGDSSISASSVAVCSQPESKLFGNIKVVNGTPYPEAMGVRGRLYDVGTLCNVKVMEKIDRAWVAFLDCSGCPLMTKLANLQNSNPQAVLIYNQTSCVFPSPLAPTASTAPVASTGPATSTVPAAPDASTAPVETTTNAPIATPTHSAEEIPGGPSDSENNGNTDNGDNTPSEMTPEDEGNKETPGSIEDGDRGEDGDEGEYSLQQAQGIHARARSIIESDPTHPALIRRDSQPLATINPADALIKFPVTVATAEQATIDYLFRVLLGPASLAPVPAALSSLKTIVHPQSTRATNFQQGNPGIKAMDINNNTVTDLMVSISPAFGEPPSSEPRFLSMSKPIFATVIGVLSAVLCGLILMYVVRPLVRRRRRNHGHQDSADQMSEQSNQHASNNSIHGALNANGEPHDVKKYEYYQDPRYRGDTQDSDTINTYGDSHTAVPVGDHAYGEETFQKHIELGDSSKEPLVDDGSSFTSTHHDHWSETSGQDAGLYAQQLLQQLRHQGSQPEPLQSTECTRSIRFSADLPRAADLCSEVSTWQQTAPQSMDTDIPYTKIEVHDEQAKLDQTLSSSPDVCEYGGHNRSFSESTGGNISRRNGSDLFHEKEITMPADSCIPDVPGGPVDPRMESMLRERICRVIGINGNSYFVSEKSDGVRVLLYCVLHENGQQQVFLIDRKNKFSYVPQLRFPVANDHNVLHNDTIVDGELVSDLEPNGERVVKYLAFDLLAYRGICITAKPLTSRLARLQCEFITPYREMLKIANPLFVQTQPFKLKWKPPSENTVDFKLVLEFPIHNGVQDFTQKPQFILHEWAGGQQYTPFGHMVVDDALWESWKASSTNLHNRVVEVNFSPSDSSWRFFRFRDDKEHGNHTSVVRKVLESIRDGVEADELLRAQDSIKAAWKERERLAQEEQRRQQMGA</sequence>
<dbReference type="PANTHER" id="PTHR10367:SF17">
    <property type="entry name" value="MRNA-CAPPING ENZYME"/>
    <property type="match status" value="1"/>
</dbReference>
<dbReference type="Gene3D" id="2.40.50.140">
    <property type="entry name" value="Nucleic acid-binding proteins"/>
    <property type="match status" value="1"/>
</dbReference>
<reference evidence="15" key="1">
    <citation type="journal article" date="2020" name="Fungal Divers.">
        <title>Resolving the Mortierellaceae phylogeny through synthesis of multi-gene phylogenetics and phylogenomics.</title>
        <authorList>
            <person name="Vandepol N."/>
            <person name="Liber J."/>
            <person name="Desiro A."/>
            <person name="Na H."/>
            <person name="Kennedy M."/>
            <person name="Barry K."/>
            <person name="Grigoriev I.V."/>
            <person name="Miller A.N."/>
            <person name="O'Donnell K."/>
            <person name="Stajich J.E."/>
            <person name="Bonito G."/>
        </authorList>
    </citation>
    <scope>NUCLEOTIDE SEQUENCE</scope>
    <source>
        <strain evidence="15">KOD948</strain>
    </source>
</reference>
<evidence type="ECO:0000313" key="16">
    <source>
        <dbReference type="Proteomes" id="UP000726737"/>
    </source>
</evidence>
<dbReference type="GO" id="GO:0006370">
    <property type="term" value="P:7-methylguanosine mRNA capping"/>
    <property type="evidence" value="ECO:0007669"/>
    <property type="project" value="UniProtKB-KW"/>
</dbReference>
<evidence type="ECO:0000259" key="13">
    <source>
        <dbReference type="Pfam" id="PF01331"/>
    </source>
</evidence>
<evidence type="ECO:0000256" key="7">
    <source>
        <dbReference type="ARBA" id="ARBA00023042"/>
    </source>
</evidence>
<evidence type="ECO:0000256" key="8">
    <source>
        <dbReference type="ARBA" id="ARBA00023134"/>
    </source>
</evidence>
<dbReference type="SUPFAM" id="SSF50249">
    <property type="entry name" value="Nucleic acid-binding proteins"/>
    <property type="match status" value="1"/>
</dbReference>
<dbReference type="EC" id="2.7.7.50" evidence="2"/>
<dbReference type="Gene3D" id="3.30.470.30">
    <property type="entry name" value="DNA ligase/mRNA capping enzyme"/>
    <property type="match status" value="1"/>
</dbReference>
<evidence type="ECO:0000256" key="5">
    <source>
        <dbReference type="ARBA" id="ARBA00022695"/>
    </source>
</evidence>
<dbReference type="GO" id="GO:0005634">
    <property type="term" value="C:nucleus"/>
    <property type="evidence" value="ECO:0007669"/>
    <property type="project" value="UniProtKB-SubCell"/>
</dbReference>
<feature type="region of interest" description="Disordered" evidence="11">
    <location>
        <begin position="140"/>
        <end position="235"/>
    </location>
</feature>
<name>A0A9P6QDM7_9FUNG</name>